<feature type="compositionally biased region" description="Polar residues" evidence="1">
    <location>
        <begin position="27"/>
        <end position="50"/>
    </location>
</feature>
<dbReference type="OrthoDB" id="5953249at2759"/>
<feature type="region of interest" description="Disordered" evidence="1">
    <location>
        <begin position="580"/>
        <end position="672"/>
    </location>
</feature>
<dbReference type="EMBL" id="JAFJYH010000328">
    <property type="protein sequence ID" value="KAG4413195.1"/>
    <property type="molecule type" value="Genomic_DNA"/>
</dbReference>
<organism evidence="3 4">
    <name type="scientific">Cadophora malorum</name>
    <dbReference type="NCBI Taxonomy" id="108018"/>
    <lineage>
        <taxon>Eukaryota</taxon>
        <taxon>Fungi</taxon>
        <taxon>Dikarya</taxon>
        <taxon>Ascomycota</taxon>
        <taxon>Pezizomycotina</taxon>
        <taxon>Leotiomycetes</taxon>
        <taxon>Helotiales</taxon>
        <taxon>Ploettnerulaceae</taxon>
        <taxon>Cadophora</taxon>
    </lineage>
</organism>
<sequence length="776" mass="85794">MDEIKKLHALNNVTGQTGDIGNLHSAMASSSKQPTRVQPQQNDHNPSDSGSDSDEYLTSGRAITKNSDVVYTTISDGVDNLSHEIAIYQLKQGQLTTEGESFIPWAAVKKYPYTYVGNNNRQRVAEGFFDRGQISNQPWDFFYIYRGASDLNLQPILLVPTQQVESFLQRINLAIGTALTLPTGGANGSFQVTFTNDGNPQPRYLGYSDNSEMAESLRHNVPPHYFQLDGEPGAVGTPSDRSLAAFRTKIALMTQAQKGKKQASREKQKKDRIEKQQSWHHSIKRVQRYLGLRESTTTRIANIKVGLGETDHGWARYEDSVKEALAKMPPSAVFNADEPAPYLREHSVVFVCVDVEAYERSSKIITEIGIATLDTHDIESLAPGEGGVEWMKKIRARHFRIKEHKHYNNTEFVTGCADRFEFGDSEFINLKDAPHIISTCFKPPYSGPGKVSTGDNEPPKRNIILVGHDVGADIQYLQSVGYDVLNLSNLLEQADTAILWRYLKRETNPRNLGSILADLGIIGWNLHNAGNDAVYTLQAMIGIAIKHIEEKQKERDVKDLEKNIRISESVKEAVEIAVEREEGWSSGGENSDGGAPVPIVQQPSPQVKKVIKSQTWQRNNPAASTARESRGPWKPETSSYSSTAWSTRNTQWGASQSDVSTGWGSNDSQWGTASSQLNAATEAFTSMLSSNQSRKDRSGPWRSVSASGPVVGPGPVTDSSKTAKLESLMKKTSISKEASDPAATTDGNYDTSRWSNPKPRPQPTPEWTVVNDRAEK</sequence>
<comment type="caution">
    <text evidence="3">The sequence shown here is derived from an EMBL/GenBank/DDBJ whole genome shotgun (WGS) entry which is preliminary data.</text>
</comment>
<feature type="compositionally biased region" description="Polar residues" evidence="1">
    <location>
        <begin position="613"/>
        <end position="623"/>
    </location>
</feature>
<dbReference type="AlphaFoldDB" id="A0A8H7T661"/>
<proteinExistence type="predicted"/>
<evidence type="ECO:0000259" key="2">
    <source>
        <dbReference type="Pfam" id="PF21762"/>
    </source>
</evidence>
<feature type="region of interest" description="Disordered" evidence="1">
    <location>
        <begin position="256"/>
        <end position="279"/>
    </location>
</feature>
<name>A0A8H7T661_9HELO</name>
<feature type="domain" description="Gfd2/YDR514C-like C-terminal" evidence="2">
    <location>
        <begin position="349"/>
        <end position="542"/>
    </location>
</feature>
<feature type="compositionally biased region" description="Polar residues" evidence="1">
    <location>
        <begin position="636"/>
        <end position="672"/>
    </location>
</feature>
<dbReference type="InterPro" id="IPR048519">
    <property type="entry name" value="Gfd2/YDR514C-like_C"/>
</dbReference>
<dbReference type="PANTHER" id="PTHR28083:SF1">
    <property type="entry name" value="GOOD FOR FULL DBP5 ACTIVITY PROTEIN 2"/>
    <property type="match status" value="1"/>
</dbReference>
<dbReference type="Proteomes" id="UP000664132">
    <property type="component" value="Unassembled WGS sequence"/>
</dbReference>
<gene>
    <name evidence="3" type="ORF">IFR04_013660</name>
</gene>
<dbReference type="SUPFAM" id="SSF53098">
    <property type="entry name" value="Ribonuclease H-like"/>
    <property type="match status" value="1"/>
</dbReference>
<evidence type="ECO:0000256" key="1">
    <source>
        <dbReference type="SAM" id="MobiDB-lite"/>
    </source>
</evidence>
<dbReference type="InterPro" id="IPR040151">
    <property type="entry name" value="Gfd2/YDR514C-like"/>
</dbReference>
<dbReference type="InterPro" id="IPR012337">
    <property type="entry name" value="RNaseH-like_sf"/>
</dbReference>
<dbReference type="GO" id="GO:0005634">
    <property type="term" value="C:nucleus"/>
    <property type="evidence" value="ECO:0007669"/>
    <property type="project" value="TreeGrafter"/>
</dbReference>
<accession>A0A8H7T661</accession>
<dbReference type="Pfam" id="PF21762">
    <property type="entry name" value="DEDDh_C"/>
    <property type="match status" value="1"/>
</dbReference>
<feature type="compositionally biased region" description="Basic and acidic residues" evidence="1">
    <location>
        <begin position="263"/>
        <end position="277"/>
    </location>
</feature>
<feature type="compositionally biased region" description="Polar residues" evidence="1">
    <location>
        <begin position="745"/>
        <end position="755"/>
    </location>
</feature>
<evidence type="ECO:0000313" key="3">
    <source>
        <dbReference type="EMBL" id="KAG4413195.1"/>
    </source>
</evidence>
<dbReference type="PANTHER" id="PTHR28083">
    <property type="entry name" value="GOOD FOR FULL DBP5 ACTIVITY PROTEIN 2"/>
    <property type="match status" value="1"/>
</dbReference>
<feature type="region of interest" description="Disordered" evidence="1">
    <location>
        <begin position="687"/>
        <end position="776"/>
    </location>
</feature>
<keyword evidence="4" id="KW-1185">Reference proteome</keyword>
<feature type="compositionally biased region" description="Low complexity" evidence="1">
    <location>
        <begin position="596"/>
        <end position="608"/>
    </location>
</feature>
<protein>
    <recommendedName>
        <fullName evidence="2">Gfd2/YDR514C-like C-terminal domain-containing protein</fullName>
    </recommendedName>
</protein>
<feature type="region of interest" description="Disordered" evidence="1">
    <location>
        <begin position="1"/>
        <end position="57"/>
    </location>
</feature>
<evidence type="ECO:0000313" key="4">
    <source>
        <dbReference type="Proteomes" id="UP000664132"/>
    </source>
</evidence>
<reference evidence="3" key="1">
    <citation type="submission" date="2021-02" db="EMBL/GenBank/DDBJ databases">
        <title>Genome sequence Cadophora malorum strain M34.</title>
        <authorList>
            <person name="Stefanovic E."/>
            <person name="Vu D."/>
            <person name="Scully C."/>
            <person name="Dijksterhuis J."/>
            <person name="Roader J."/>
            <person name="Houbraken J."/>
        </authorList>
    </citation>
    <scope>NUCLEOTIDE SEQUENCE</scope>
    <source>
        <strain evidence="3">M34</strain>
    </source>
</reference>